<keyword evidence="4" id="KW-1185">Reference proteome</keyword>
<feature type="region of interest" description="Disordered" evidence="1">
    <location>
        <begin position="1"/>
        <end position="28"/>
    </location>
</feature>
<comment type="caution">
    <text evidence="3">The sequence shown here is derived from an EMBL/GenBank/DDBJ whole genome shotgun (WGS) entry which is preliminary data.</text>
</comment>
<keyword evidence="2" id="KW-0812">Transmembrane</keyword>
<protein>
    <submittedName>
        <fullName evidence="3">Uncharacterized protein</fullName>
    </submittedName>
</protein>
<proteinExistence type="predicted"/>
<dbReference type="EMBL" id="VSRR010151600">
    <property type="protein sequence ID" value="MPD06508.1"/>
    <property type="molecule type" value="Genomic_DNA"/>
</dbReference>
<reference evidence="3 4" key="1">
    <citation type="submission" date="2019-05" db="EMBL/GenBank/DDBJ databases">
        <title>Another draft genome of Portunus trituberculatus and its Hox gene families provides insights of decapod evolution.</title>
        <authorList>
            <person name="Jeong J.-H."/>
            <person name="Song I."/>
            <person name="Kim S."/>
            <person name="Choi T."/>
            <person name="Kim D."/>
            <person name="Ryu S."/>
            <person name="Kim W."/>
        </authorList>
    </citation>
    <scope>NUCLEOTIDE SEQUENCE [LARGE SCALE GENOMIC DNA]</scope>
    <source>
        <tissue evidence="3">Muscle</tissue>
    </source>
</reference>
<organism evidence="3 4">
    <name type="scientific">Portunus trituberculatus</name>
    <name type="common">Swimming crab</name>
    <name type="synonym">Neptunus trituberculatus</name>
    <dbReference type="NCBI Taxonomy" id="210409"/>
    <lineage>
        <taxon>Eukaryota</taxon>
        <taxon>Metazoa</taxon>
        <taxon>Ecdysozoa</taxon>
        <taxon>Arthropoda</taxon>
        <taxon>Crustacea</taxon>
        <taxon>Multicrustacea</taxon>
        <taxon>Malacostraca</taxon>
        <taxon>Eumalacostraca</taxon>
        <taxon>Eucarida</taxon>
        <taxon>Decapoda</taxon>
        <taxon>Pleocyemata</taxon>
        <taxon>Brachyura</taxon>
        <taxon>Eubrachyura</taxon>
        <taxon>Portunoidea</taxon>
        <taxon>Portunidae</taxon>
        <taxon>Portuninae</taxon>
        <taxon>Portunus</taxon>
    </lineage>
</organism>
<evidence type="ECO:0000313" key="4">
    <source>
        <dbReference type="Proteomes" id="UP000324222"/>
    </source>
</evidence>
<keyword evidence="2" id="KW-0472">Membrane</keyword>
<accession>A0A5B7KMB0</accession>
<dbReference type="Proteomes" id="UP000324222">
    <property type="component" value="Unassembled WGS sequence"/>
</dbReference>
<feature type="transmembrane region" description="Helical" evidence="2">
    <location>
        <begin position="41"/>
        <end position="67"/>
    </location>
</feature>
<name>A0A5B7KMB0_PORTR</name>
<dbReference type="AlphaFoldDB" id="A0A5B7KMB0"/>
<evidence type="ECO:0000256" key="2">
    <source>
        <dbReference type="SAM" id="Phobius"/>
    </source>
</evidence>
<evidence type="ECO:0000313" key="3">
    <source>
        <dbReference type="EMBL" id="MPD06508.1"/>
    </source>
</evidence>
<evidence type="ECO:0000256" key="1">
    <source>
        <dbReference type="SAM" id="MobiDB-lite"/>
    </source>
</evidence>
<sequence>MDQEVDHWRTFKQRRTRRERMDQGGAAEHPLHTANTRILDRFQVCVCLFVCMSVSFFVLVCLSVCLYR</sequence>
<keyword evidence="2" id="KW-1133">Transmembrane helix</keyword>
<gene>
    <name evidence="3" type="ORF">E2C01_102322</name>
</gene>